<dbReference type="GO" id="GO:0005730">
    <property type="term" value="C:nucleolus"/>
    <property type="evidence" value="ECO:0007669"/>
    <property type="project" value="TreeGrafter"/>
</dbReference>
<gene>
    <name evidence="3" type="ORF">PGO_144480</name>
</gene>
<feature type="region of interest" description="Disordered" evidence="1">
    <location>
        <begin position="1"/>
        <end position="25"/>
    </location>
</feature>
<dbReference type="GO" id="GO:0043634">
    <property type="term" value="P:polyadenylation-dependent ncRNA catabolic process"/>
    <property type="evidence" value="ECO:0007669"/>
    <property type="project" value="TreeGrafter"/>
</dbReference>
<feature type="region of interest" description="Disordered" evidence="1">
    <location>
        <begin position="57"/>
        <end position="145"/>
    </location>
</feature>
<dbReference type="PANTHER" id="PTHR23092">
    <property type="entry name" value="POLY(A) RNA POLYMERASE"/>
    <property type="match status" value="1"/>
</dbReference>
<evidence type="ECO:0000313" key="4">
    <source>
        <dbReference type="Proteomes" id="UP000195521"/>
    </source>
</evidence>
<organism evidence="3 4">
    <name type="scientific">Plasmodium gonderi</name>
    <dbReference type="NCBI Taxonomy" id="77519"/>
    <lineage>
        <taxon>Eukaryota</taxon>
        <taxon>Sar</taxon>
        <taxon>Alveolata</taxon>
        <taxon>Apicomplexa</taxon>
        <taxon>Aconoidasida</taxon>
        <taxon>Haemosporida</taxon>
        <taxon>Plasmodiidae</taxon>
        <taxon>Plasmodium</taxon>
        <taxon>Plasmodium (Plasmodium)</taxon>
    </lineage>
</organism>
<dbReference type="GeneID" id="39750396"/>
<dbReference type="OMA" id="IHLEINN"/>
<dbReference type="InterPro" id="IPR045862">
    <property type="entry name" value="Trf4-like"/>
</dbReference>
<evidence type="ECO:0000256" key="1">
    <source>
        <dbReference type="SAM" id="MobiDB-lite"/>
    </source>
</evidence>
<comment type="caution">
    <text evidence="3">The sequence shown here is derived from an EMBL/GenBank/DDBJ whole genome shotgun (WGS) entry which is preliminary data.</text>
</comment>
<feature type="compositionally biased region" description="Basic residues" evidence="1">
    <location>
        <begin position="15"/>
        <end position="25"/>
    </location>
</feature>
<evidence type="ECO:0000313" key="3">
    <source>
        <dbReference type="EMBL" id="GAW83650.1"/>
    </source>
</evidence>
<dbReference type="InterPro" id="IPR043519">
    <property type="entry name" value="NT_sf"/>
</dbReference>
<dbReference type="SUPFAM" id="SSF81631">
    <property type="entry name" value="PAP/OAS1 substrate-binding domain"/>
    <property type="match status" value="1"/>
</dbReference>
<feature type="compositionally biased region" description="Basic and acidic residues" evidence="1">
    <location>
        <begin position="1"/>
        <end position="11"/>
    </location>
</feature>
<sequence length="1000" mass="117634">MKALSEGDKMSNLKKQQKKVNRKKITKFNMSKKFAQKMGALKESFYDALGDDVTCDEEKENANDKKKGKEKIRKDGNISPEWHNLSEDAHSSEAQGVTKIRGREKIKMYSGMKKEKEESYRSKKYNIPSSPSPSPSSSHVSTRYGKNGRIISKRYSCKDWKKRKVKRIQGKAIRKERRIYYRYIKYMFLIRGNHISEFVQKNGKNRFFHYLNELKRIYYCKEHAVDTYKMMMNDIDNNLNEYMEMTKVENSQTKCETKKCHTSKDDDLAYFIQKQYLCSSILELFHNLGREVILLTHLMKPRPHEIIKRKKLLNEVEIFLKGIYPEFYLLIFGSCNTDLDMYNSDMDICIYNSIENNRTNVHKLYNEMKNNKLFKKAIIKEIINAKVPIIKCFFTEMQISIDFSFNQVSAIVSTIKTQNYIKENALIKYVIIFFKILLTEYNLNDASQGGISSFKLFLIIIKFMEENEFVFFKKNIYLYIGEVIHKFISYFSLFKDKSEEKMYSFLSIMYSYDTSLVYARSSSAMMDDMSTTLLQSKQKLRKKRNFPKLNKLFSDIFCKLNIINPNINDRKGALAFEKIFLVRHCLKKALYALSEFLISLVKKNNVHISPQYNSHIFEDTLSISAFFHFMRQENFNTFLNKYYFLFYRNMSSLCSPIISTEEKCIRIQSEITHLEKKNHENDSKVYSPFGINQMETTPEGCRDEYGSCTNGYNSNGLSDSNGLNDSNGLSDSNCVKKIGHDSPSMGEKESSFKKTVDNIRTDVFHPSLRNHKLDTINEQKEMNTSYVVNPRENTSIVDSNANDIFKEYHYDQSESSKIKDQKNRNNIKKDDPLDEMKNCLKIGNSEFCDELISKENNTLSHDQMKCANVLKTFKKYFHNCIFKDVENEINNIYNSIENNTNNQNKIIWNIRSKLPIVNCILDVNKLLCNRFHYHQIFYIPMDDRSNHQLVSSDPHLDNRALNVLKTKMLSNLVRFKNYHPNDVMSLEIKNELFVHHRRFT</sequence>
<feature type="compositionally biased region" description="Basic and acidic residues" evidence="1">
    <location>
        <begin position="60"/>
        <end position="76"/>
    </location>
</feature>
<keyword evidence="4" id="KW-1185">Reference proteome</keyword>
<feature type="domain" description="Poly(A) RNA polymerase mitochondrial-like central palm" evidence="2">
    <location>
        <begin position="292"/>
        <end position="414"/>
    </location>
</feature>
<reference evidence="4" key="1">
    <citation type="submission" date="2017-04" db="EMBL/GenBank/DDBJ databases">
        <title>Plasmodium gonderi genome.</title>
        <authorList>
            <person name="Arisue N."/>
            <person name="Honma H."/>
            <person name="Kawai S."/>
            <person name="Tougan T."/>
            <person name="Tanabe K."/>
            <person name="Horii T."/>
        </authorList>
    </citation>
    <scope>NUCLEOTIDE SEQUENCE [LARGE SCALE GENOMIC DNA]</scope>
    <source>
        <strain evidence="4">ATCC 30045</strain>
    </source>
</reference>
<dbReference type="GO" id="GO:1990817">
    <property type="term" value="F:poly(A) RNA polymerase activity"/>
    <property type="evidence" value="ECO:0007669"/>
    <property type="project" value="InterPro"/>
</dbReference>
<dbReference type="Pfam" id="PF22600">
    <property type="entry name" value="MTPAP-like_central"/>
    <property type="match status" value="1"/>
</dbReference>
<dbReference type="RefSeq" id="XP_028546239.1">
    <property type="nucleotide sequence ID" value="XM_028690438.1"/>
</dbReference>
<dbReference type="GO" id="GO:0031123">
    <property type="term" value="P:RNA 3'-end processing"/>
    <property type="evidence" value="ECO:0007669"/>
    <property type="project" value="TreeGrafter"/>
</dbReference>
<dbReference type="GO" id="GO:0031499">
    <property type="term" value="C:TRAMP complex"/>
    <property type="evidence" value="ECO:0007669"/>
    <property type="project" value="TreeGrafter"/>
</dbReference>
<dbReference type="Proteomes" id="UP000195521">
    <property type="component" value="Unassembled WGS sequence"/>
</dbReference>
<name>A0A1Y1JN30_PLAGO</name>
<dbReference type="PANTHER" id="PTHR23092:SF15">
    <property type="entry name" value="INACTIVE NON-CANONICAL POLY(A) RNA POLYMERASE PROTEIN TRF4-2-RELATED"/>
    <property type="match status" value="1"/>
</dbReference>
<feature type="compositionally biased region" description="Basic and acidic residues" evidence="1">
    <location>
        <begin position="101"/>
        <end position="121"/>
    </location>
</feature>
<dbReference type="AlphaFoldDB" id="A0A1Y1JN30"/>
<dbReference type="GO" id="GO:0003729">
    <property type="term" value="F:mRNA binding"/>
    <property type="evidence" value="ECO:0007669"/>
    <property type="project" value="TreeGrafter"/>
</dbReference>
<accession>A0A1Y1JN30</accession>
<dbReference type="OrthoDB" id="273917at2759"/>
<dbReference type="SUPFAM" id="SSF81301">
    <property type="entry name" value="Nucleotidyltransferase"/>
    <property type="match status" value="1"/>
</dbReference>
<protein>
    <recommendedName>
        <fullName evidence="2">Poly(A) RNA polymerase mitochondrial-like central palm domain-containing protein</fullName>
    </recommendedName>
</protein>
<dbReference type="CDD" id="cd05402">
    <property type="entry name" value="NT_PAP_TUTase"/>
    <property type="match status" value="1"/>
</dbReference>
<proteinExistence type="predicted"/>
<evidence type="ECO:0000259" key="2">
    <source>
        <dbReference type="Pfam" id="PF22600"/>
    </source>
</evidence>
<dbReference type="Gene3D" id="3.30.460.10">
    <property type="entry name" value="Beta Polymerase, domain 2"/>
    <property type="match status" value="1"/>
</dbReference>
<dbReference type="EMBL" id="BDQF01000015">
    <property type="protein sequence ID" value="GAW83650.1"/>
    <property type="molecule type" value="Genomic_DNA"/>
</dbReference>
<dbReference type="InterPro" id="IPR054708">
    <property type="entry name" value="MTPAP-like_central"/>
</dbReference>